<reference evidence="2 3" key="1">
    <citation type="submission" date="2016-04" db="EMBL/GenBank/DDBJ databases">
        <authorList>
            <person name="Evans L.H."/>
            <person name="Alamgir A."/>
            <person name="Owens N."/>
            <person name="Weber N.D."/>
            <person name="Virtaneva K."/>
            <person name="Barbian K."/>
            <person name="Babar A."/>
            <person name="Rosenke K."/>
        </authorList>
    </citation>
    <scope>NUCLEOTIDE SEQUENCE [LARGE SCALE GENOMIC DNA]</scope>
    <source>
        <strain evidence="2">NIES-2108</strain>
    </source>
</reference>
<feature type="transmembrane region" description="Helical" evidence="1">
    <location>
        <begin position="126"/>
        <end position="144"/>
    </location>
</feature>
<evidence type="ECO:0000313" key="2">
    <source>
        <dbReference type="EMBL" id="RCJ31057.1"/>
    </source>
</evidence>
<accession>A0A367R3N0</accession>
<dbReference type="AlphaFoldDB" id="A0A367R3N0"/>
<protein>
    <submittedName>
        <fullName evidence="2">Uncharacterized protein</fullName>
    </submittedName>
</protein>
<evidence type="ECO:0000313" key="3">
    <source>
        <dbReference type="Proteomes" id="UP000252085"/>
    </source>
</evidence>
<evidence type="ECO:0000256" key="1">
    <source>
        <dbReference type="SAM" id="Phobius"/>
    </source>
</evidence>
<feature type="transmembrane region" description="Helical" evidence="1">
    <location>
        <begin position="101"/>
        <end position="120"/>
    </location>
</feature>
<comment type="caution">
    <text evidence="2">The sequence shown here is derived from an EMBL/GenBank/DDBJ whole genome shotgun (WGS) entry which is preliminary data.</text>
</comment>
<keyword evidence="1" id="KW-0812">Transmembrane</keyword>
<keyword evidence="1" id="KW-0472">Membrane</keyword>
<dbReference type="EMBL" id="LXQE01000179">
    <property type="protein sequence ID" value="RCJ31057.1"/>
    <property type="molecule type" value="Genomic_DNA"/>
</dbReference>
<dbReference type="Proteomes" id="UP000252085">
    <property type="component" value="Unassembled WGS sequence"/>
</dbReference>
<proteinExistence type="predicted"/>
<name>A0A367R3N0_NOSPU</name>
<sequence>MDNVLKIVPFRLNSITKRIGFFILGTLLTVLYAQLCHAQSSANSSSPTNSPYSLETIITAVIGAIITIFYLRAMYFVLTYASKTYGLDDEDDDQESTNDNLLGLGAFLLVVVSGFIIAAYGFGWGFLYLGPIICLFGPIVPIVAMELDLKRYKKTLASKAAQQAIREQISQAFNEL</sequence>
<organism evidence="2 3">
    <name type="scientific">Nostoc punctiforme NIES-2108</name>
    <dbReference type="NCBI Taxonomy" id="1356359"/>
    <lineage>
        <taxon>Bacteria</taxon>
        <taxon>Bacillati</taxon>
        <taxon>Cyanobacteriota</taxon>
        <taxon>Cyanophyceae</taxon>
        <taxon>Nostocales</taxon>
        <taxon>Nostocaceae</taxon>
        <taxon>Nostoc</taxon>
    </lineage>
</organism>
<feature type="transmembrane region" description="Helical" evidence="1">
    <location>
        <begin position="57"/>
        <end position="80"/>
    </location>
</feature>
<gene>
    <name evidence="2" type="ORF">A6769_31885</name>
</gene>
<keyword evidence="1" id="KW-1133">Transmembrane helix</keyword>